<keyword evidence="2" id="KW-1185">Reference proteome</keyword>
<comment type="caution">
    <text evidence="1">The sequence shown here is derived from an EMBL/GenBank/DDBJ whole genome shotgun (WGS) entry which is preliminary data.</text>
</comment>
<accession>A0A9N9N5N9</accession>
<proteinExistence type="predicted"/>
<dbReference type="AlphaFoldDB" id="A0A9N9N5N9"/>
<sequence>MIFADGRQGCTRTSGEKCNSDEECPKSCASGRCDFTSGKGRCAQNNGGQCNNEMIPTVQLVGDKGKCALELSNGKDCNDDNDCLFNIDNRDDGSFCESPSACMSVNCDDSGR</sequence>
<organism evidence="1 2">
    <name type="scientific">Racocetra fulgida</name>
    <dbReference type="NCBI Taxonomy" id="60492"/>
    <lineage>
        <taxon>Eukaryota</taxon>
        <taxon>Fungi</taxon>
        <taxon>Fungi incertae sedis</taxon>
        <taxon>Mucoromycota</taxon>
        <taxon>Glomeromycotina</taxon>
        <taxon>Glomeromycetes</taxon>
        <taxon>Diversisporales</taxon>
        <taxon>Gigasporaceae</taxon>
        <taxon>Racocetra</taxon>
    </lineage>
</organism>
<dbReference type="Proteomes" id="UP000789396">
    <property type="component" value="Unassembled WGS sequence"/>
</dbReference>
<evidence type="ECO:0000313" key="1">
    <source>
        <dbReference type="EMBL" id="CAG8702631.1"/>
    </source>
</evidence>
<name>A0A9N9N5N9_9GLOM</name>
<dbReference type="EMBL" id="CAJVPZ010020763">
    <property type="protein sequence ID" value="CAG8702631.1"/>
    <property type="molecule type" value="Genomic_DNA"/>
</dbReference>
<evidence type="ECO:0000313" key="2">
    <source>
        <dbReference type="Proteomes" id="UP000789396"/>
    </source>
</evidence>
<reference evidence="1" key="1">
    <citation type="submission" date="2021-06" db="EMBL/GenBank/DDBJ databases">
        <authorList>
            <person name="Kallberg Y."/>
            <person name="Tangrot J."/>
            <person name="Rosling A."/>
        </authorList>
    </citation>
    <scope>NUCLEOTIDE SEQUENCE</scope>
    <source>
        <strain evidence="1">IN212</strain>
    </source>
</reference>
<protein>
    <submittedName>
        <fullName evidence="1">8265_t:CDS:1</fullName>
    </submittedName>
</protein>
<gene>
    <name evidence="1" type="ORF">RFULGI_LOCUS10474</name>
</gene>
<feature type="non-terminal residue" evidence="1">
    <location>
        <position position="1"/>
    </location>
</feature>